<dbReference type="Proteomes" id="UP000029431">
    <property type="component" value="Chromosome"/>
</dbReference>
<dbReference type="RefSeq" id="WP_024093412.1">
    <property type="nucleotide sequence ID" value="NC_023134.1"/>
</dbReference>
<dbReference type="AlphaFoldDB" id="V9W129"/>
<name>V9W129_9BACL</name>
<organism evidence="1 2">
    <name type="scientific">Paenibacillus larvae subsp. larvae DSM 25430</name>
    <dbReference type="NCBI Taxonomy" id="697284"/>
    <lineage>
        <taxon>Bacteria</taxon>
        <taxon>Bacillati</taxon>
        <taxon>Bacillota</taxon>
        <taxon>Bacilli</taxon>
        <taxon>Bacillales</taxon>
        <taxon>Paenibacillaceae</taxon>
        <taxon>Paenibacillus</taxon>
    </lineage>
</organism>
<gene>
    <name evidence="1" type="ORF">ERIC2_c08580</name>
</gene>
<evidence type="ECO:0000313" key="2">
    <source>
        <dbReference type="Proteomes" id="UP000029431"/>
    </source>
</evidence>
<protein>
    <submittedName>
        <fullName evidence="1">Uncharacterized protein</fullName>
    </submittedName>
</protein>
<reference evidence="1 2" key="1">
    <citation type="journal article" date="2014" name="PLoS ONE">
        <title>How to Kill the Honey Bee Larva: Genomic Potential and Virulence Mechanisms of Paenibacillus larvae.</title>
        <authorList>
            <person name="Djukic M."/>
            <person name="Brzuszkiewicz E."/>
            <person name="Funfhaus A."/>
            <person name="Voss J."/>
            <person name="Gollnow K."/>
            <person name="Poppinga L."/>
            <person name="Liesegang H."/>
            <person name="Garcia-Gonzalez E."/>
            <person name="Genersch E."/>
            <person name="Daniel R."/>
        </authorList>
    </citation>
    <scope>NUCLEOTIDE SEQUENCE [LARGE SCALE GENOMIC DNA]</scope>
    <source>
        <strain evidence="1 2">DSM 25430</strain>
    </source>
</reference>
<keyword evidence="2" id="KW-1185">Reference proteome</keyword>
<sequence>MITDKERLELEYLLNKEARKYNELFESKIVSLHYIPDWIDYQCFDDLGHALRPKFLIVICTGRRCILHERRKRVEKEHITRYYPIIERFFSS</sequence>
<dbReference type="HOGENOM" id="CLU_2410449_0_0_9"/>
<proteinExistence type="predicted"/>
<dbReference type="KEGG" id="plv:ERIC2_c08580"/>
<dbReference type="EMBL" id="CP003355">
    <property type="protein sequence ID" value="AHD04691.1"/>
    <property type="molecule type" value="Genomic_DNA"/>
</dbReference>
<accession>V9W129</accession>
<evidence type="ECO:0000313" key="1">
    <source>
        <dbReference type="EMBL" id="AHD04691.1"/>
    </source>
</evidence>